<dbReference type="EMBL" id="BKAJ01000074">
    <property type="protein sequence ID" value="GEP57089.1"/>
    <property type="molecule type" value="Genomic_DNA"/>
</dbReference>
<name>A0A512NDQ0_9HYPH</name>
<protein>
    <recommendedName>
        <fullName evidence="4">DUF883 domain-containing protein</fullName>
    </recommendedName>
</protein>
<gene>
    <name evidence="2" type="ORF">RSO01_42550</name>
</gene>
<organism evidence="2 3">
    <name type="scientific">Reyranella soli</name>
    <dbReference type="NCBI Taxonomy" id="1230389"/>
    <lineage>
        <taxon>Bacteria</taxon>
        <taxon>Pseudomonadati</taxon>
        <taxon>Pseudomonadota</taxon>
        <taxon>Alphaproteobacteria</taxon>
        <taxon>Hyphomicrobiales</taxon>
        <taxon>Reyranellaceae</taxon>
        <taxon>Reyranella</taxon>
    </lineage>
</organism>
<keyword evidence="3" id="KW-1185">Reference proteome</keyword>
<keyword evidence="1" id="KW-0812">Transmembrane</keyword>
<evidence type="ECO:0000313" key="2">
    <source>
        <dbReference type="EMBL" id="GEP57089.1"/>
    </source>
</evidence>
<keyword evidence="1" id="KW-0472">Membrane</keyword>
<accession>A0A512NDQ0</accession>
<dbReference type="AlphaFoldDB" id="A0A512NDQ0"/>
<evidence type="ECO:0000313" key="3">
    <source>
        <dbReference type="Proteomes" id="UP000321058"/>
    </source>
</evidence>
<keyword evidence="1" id="KW-1133">Transmembrane helix</keyword>
<evidence type="ECO:0000256" key="1">
    <source>
        <dbReference type="SAM" id="Phobius"/>
    </source>
</evidence>
<reference evidence="2 3" key="1">
    <citation type="submission" date="2019-07" db="EMBL/GenBank/DDBJ databases">
        <title>Whole genome shotgun sequence of Reyranella soli NBRC 108950.</title>
        <authorList>
            <person name="Hosoyama A."/>
            <person name="Uohara A."/>
            <person name="Ohji S."/>
            <person name="Ichikawa N."/>
        </authorList>
    </citation>
    <scope>NUCLEOTIDE SEQUENCE [LARGE SCALE GENOMIC DNA]</scope>
    <source>
        <strain evidence="2 3">NBRC 108950</strain>
    </source>
</reference>
<evidence type="ECO:0008006" key="4">
    <source>
        <dbReference type="Google" id="ProtNLM"/>
    </source>
</evidence>
<proteinExistence type="predicted"/>
<comment type="caution">
    <text evidence="2">The sequence shown here is derived from an EMBL/GenBank/DDBJ whole genome shotgun (WGS) entry which is preliminary data.</text>
</comment>
<dbReference type="Proteomes" id="UP000321058">
    <property type="component" value="Unassembled WGS sequence"/>
</dbReference>
<sequence>MDIRTKDRFGYLGTEPTALREQLDQLAAALQDLAKAEGAEAIKAANEAARRIAEQANAIVKELGDKADAVGAVAAKGRSQAEEAIRKQPLAAVSLAAAAGFLLAMLVRR</sequence>
<feature type="transmembrane region" description="Helical" evidence="1">
    <location>
        <begin position="90"/>
        <end position="107"/>
    </location>
</feature>